<evidence type="ECO:0000313" key="4">
    <source>
        <dbReference type="Proteomes" id="UP001589896"/>
    </source>
</evidence>
<sequence>MRRLGVIAAVFLAPAVLGASEAEQVTIEVFREPPLLLLQVGALAGDGLIERMTQAQGPVPKEVSVSHQLADSLLVELAARDMPLGPVPTEAQPQKRGRSLSGDKPSSLQVFTDYSAISYLPFRWGTYQYGMKGRARFIDSNGKVVWEKKCYIKHTKEDPRFQITKEGFDSEGRRIQEVVQAAAQECARLIAKEI</sequence>
<comment type="caution">
    <text evidence="3">The sequence shown here is derived from an EMBL/GenBank/DDBJ whole genome shotgun (WGS) entry which is preliminary data.</text>
</comment>
<feature type="region of interest" description="Disordered" evidence="1">
    <location>
        <begin position="84"/>
        <end position="105"/>
    </location>
</feature>
<keyword evidence="4" id="KW-1185">Reference proteome</keyword>
<feature type="chain" id="PRO_5046909398" description="Lipoprotein" evidence="2">
    <location>
        <begin position="20"/>
        <end position="194"/>
    </location>
</feature>
<protein>
    <recommendedName>
        <fullName evidence="5">Lipoprotein</fullName>
    </recommendedName>
</protein>
<proteinExistence type="predicted"/>
<evidence type="ECO:0000313" key="3">
    <source>
        <dbReference type="EMBL" id="MFC0682549.1"/>
    </source>
</evidence>
<dbReference type="RefSeq" id="WP_386676668.1">
    <property type="nucleotide sequence ID" value="NZ_JBHLTG010000015.1"/>
</dbReference>
<organism evidence="3 4">
    <name type="scientific">Lysobacter korlensis</name>
    <dbReference type="NCBI Taxonomy" id="553636"/>
    <lineage>
        <taxon>Bacteria</taxon>
        <taxon>Pseudomonadati</taxon>
        <taxon>Pseudomonadota</taxon>
        <taxon>Gammaproteobacteria</taxon>
        <taxon>Lysobacterales</taxon>
        <taxon>Lysobacteraceae</taxon>
        <taxon>Lysobacter</taxon>
    </lineage>
</organism>
<accession>A0ABV6RZY1</accession>
<name>A0ABV6RZY1_9GAMM</name>
<dbReference type="EMBL" id="JBHLTG010000015">
    <property type="protein sequence ID" value="MFC0682549.1"/>
    <property type="molecule type" value="Genomic_DNA"/>
</dbReference>
<keyword evidence="2" id="KW-0732">Signal</keyword>
<reference evidence="3 4" key="1">
    <citation type="submission" date="2024-09" db="EMBL/GenBank/DDBJ databases">
        <authorList>
            <person name="Sun Q."/>
            <person name="Mori K."/>
        </authorList>
    </citation>
    <scope>NUCLEOTIDE SEQUENCE [LARGE SCALE GENOMIC DNA]</scope>
    <source>
        <strain evidence="3 4">KCTC 23076</strain>
    </source>
</reference>
<evidence type="ECO:0008006" key="5">
    <source>
        <dbReference type="Google" id="ProtNLM"/>
    </source>
</evidence>
<gene>
    <name evidence="3" type="ORF">ACFFGH_32360</name>
</gene>
<evidence type="ECO:0000256" key="2">
    <source>
        <dbReference type="SAM" id="SignalP"/>
    </source>
</evidence>
<feature type="signal peptide" evidence="2">
    <location>
        <begin position="1"/>
        <end position="19"/>
    </location>
</feature>
<dbReference type="Proteomes" id="UP001589896">
    <property type="component" value="Unassembled WGS sequence"/>
</dbReference>
<evidence type="ECO:0000256" key="1">
    <source>
        <dbReference type="SAM" id="MobiDB-lite"/>
    </source>
</evidence>